<organism evidence="1 2">
    <name type="scientific">Halobaculum marinum</name>
    <dbReference type="NCBI Taxonomy" id="3031996"/>
    <lineage>
        <taxon>Archaea</taxon>
        <taxon>Methanobacteriati</taxon>
        <taxon>Methanobacteriota</taxon>
        <taxon>Stenosarchaea group</taxon>
        <taxon>Halobacteria</taxon>
        <taxon>Halobacteriales</taxon>
        <taxon>Haloferacaceae</taxon>
        <taxon>Halobaculum</taxon>
    </lineage>
</organism>
<dbReference type="RefSeq" id="WP_276239095.1">
    <property type="nucleotide sequence ID" value="NZ_CP119989.1"/>
</dbReference>
<protein>
    <submittedName>
        <fullName evidence="1">DUF5789 family protein</fullName>
    </submittedName>
</protein>
<proteinExistence type="predicted"/>
<reference evidence="1 2" key="1">
    <citation type="journal article" date="2019" name="Int. J. Syst. Evol. Microbiol.">
        <title>The Global Catalogue of Microorganisms (GCM) 10K type strain sequencing project: providing services to taxonomists for standard genome sequencing and annotation.</title>
        <authorList>
            <consortium name="The Broad Institute Genomics Platform"/>
            <consortium name="The Broad Institute Genome Sequencing Center for Infectious Disease"/>
            <person name="Wu L."/>
            <person name="Ma J."/>
        </authorList>
    </citation>
    <scope>NUCLEOTIDE SEQUENCE [LARGE SCALE GENOMIC DNA]</scope>
    <source>
        <strain evidence="1 2">DT55</strain>
    </source>
</reference>
<evidence type="ECO:0000313" key="2">
    <source>
        <dbReference type="Proteomes" id="UP001596388"/>
    </source>
</evidence>
<dbReference type="Proteomes" id="UP001596388">
    <property type="component" value="Unassembled WGS sequence"/>
</dbReference>
<dbReference type="InterPro" id="IPR043899">
    <property type="entry name" value="DUF5789"/>
</dbReference>
<dbReference type="AlphaFoldDB" id="A0ABD5WX15"/>
<sequence length="94" mass="10323">MRLTEARAAFDRRIAFPADRDAVLEAVGDERLEAPNGDDTTVAAVLERADATAFDSADELYDTLLGFVGDAFVGRKFYDDRGDQTAVDTEQQSF</sequence>
<dbReference type="EMBL" id="JBHTAG010000002">
    <property type="protein sequence ID" value="MFC7096433.1"/>
    <property type="molecule type" value="Genomic_DNA"/>
</dbReference>
<comment type="caution">
    <text evidence="1">The sequence shown here is derived from an EMBL/GenBank/DDBJ whole genome shotgun (WGS) entry which is preliminary data.</text>
</comment>
<gene>
    <name evidence="1" type="ORF">ACFQKD_03875</name>
</gene>
<evidence type="ECO:0000313" key="1">
    <source>
        <dbReference type="EMBL" id="MFC7096433.1"/>
    </source>
</evidence>
<keyword evidence="2" id="KW-1185">Reference proteome</keyword>
<dbReference type="Pfam" id="PF19102">
    <property type="entry name" value="DUF5789"/>
    <property type="match status" value="1"/>
</dbReference>
<name>A0ABD5WX15_9EURY</name>
<accession>A0ABD5WX15</accession>
<dbReference type="GeneID" id="79269678"/>